<feature type="transmembrane region" description="Helical" evidence="5">
    <location>
        <begin position="204"/>
        <end position="224"/>
    </location>
</feature>
<feature type="transmembrane region" description="Helical" evidence="5">
    <location>
        <begin position="148"/>
        <end position="168"/>
    </location>
</feature>
<proteinExistence type="predicted"/>
<evidence type="ECO:0000313" key="6">
    <source>
        <dbReference type="EMBL" id="MDX8336643.1"/>
    </source>
</evidence>
<comment type="subcellular location">
    <subcellularLocation>
        <location evidence="1">Membrane</location>
        <topology evidence="1">Multi-pass membrane protein</topology>
    </subcellularLocation>
</comment>
<feature type="transmembrane region" description="Helical" evidence="5">
    <location>
        <begin position="32"/>
        <end position="51"/>
    </location>
</feature>
<keyword evidence="7" id="KW-1185">Reference proteome</keyword>
<dbReference type="InterPro" id="IPR007300">
    <property type="entry name" value="CidB/LrgB"/>
</dbReference>
<dbReference type="Proteomes" id="UP001279681">
    <property type="component" value="Unassembled WGS sequence"/>
</dbReference>
<evidence type="ECO:0000256" key="4">
    <source>
        <dbReference type="ARBA" id="ARBA00023136"/>
    </source>
</evidence>
<keyword evidence="2 5" id="KW-0812">Transmembrane</keyword>
<feature type="transmembrane region" description="Helical" evidence="5">
    <location>
        <begin position="89"/>
        <end position="111"/>
    </location>
</feature>
<dbReference type="RefSeq" id="WP_320314028.1">
    <property type="nucleotide sequence ID" value="NZ_JAVIKH010000011.1"/>
</dbReference>
<evidence type="ECO:0000256" key="1">
    <source>
        <dbReference type="ARBA" id="ARBA00004141"/>
    </source>
</evidence>
<keyword evidence="3 5" id="KW-1133">Transmembrane helix</keyword>
<dbReference type="PANTHER" id="PTHR30249">
    <property type="entry name" value="PUTATIVE SEROTONIN TRANSPORTER"/>
    <property type="match status" value="1"/>
</dbReference>
<accession>A0ABU4WAS6</accession>
<sequence length="231" mass="24604">MEALNNPLFGLTISFLAYEIGKYLFKKTNFPLFNPLLVGAALVIGFLYYFSIPLEYYSKGGDIIEFFLIPGTVLLAVPLYKQLNLLKKYYVAILVGGLVGSLTTITSTIILSKLLGLDKILLVSFIPKSITTPIGIEVSKSLGGIPPITIFSIVLTGICGNIFAVGICKMFKVRHPVAKGVAIGISSHAGGTTKAMEMGEVEGAMSALSIVIAGVITLILSAIIKNFIGLI</sequence>
<protein>
    <submittedName>
        <fullName evidence="6">LrgB family protein</fullName>
    </submittedName>
</protein>
<comment type="caution">
    <text evidence="6">The sequence shown here is derived from an EMBL/GenBank/DDBJ whole genome shotgun (WGS) entry which is preliminary data.</text>
</comment>
<dbReference type="EMBL" id="JAVIKH010000011">
    <property type="protein sequence ID" value="MDX8336643.1"/>
    <property type="molecule type" value="Genomic_DNA"/>
</dbReference>
<feature type="transmembrane region" description="Helical" evidence="5">
    <location>
        <begin position="63"/>
        <end position="80"/>
    </location>
</feature>
<dbReference type="Pfam" id="PF04172">
    <property type="entry name" value="LrgB"/>
    <property type="match status" value="1"/>
</dbReference>
<evidence type="ECO:0000256" key="2">
    <source>
        <dbReference type="ARBA" id="ARBA00022692"/>
    </source>
</evidence>
<keyword evidence="4 5" id="KW-0472">Membrane</keyword>
<name>A0ABU4WAS6_9FUSO</name>
<evidence type="ECO:0000313" key="7">
    <source>
        <dbReference type="Proteomes" id="UP001279681"/>
    </source>
</evidence>
<gene>
    <name evidence="6" type="ORF">RFV38_09055</name>
</gene>
<evidence type="ECO:0000256" key="3">
    <source>
        <dbReference type="ARBA" id="ARBA00022989"/>
    </source>
</evidence>
<organism evidence="6 7">
    <name type="scientific">Candidatus Cetobacterium colombiensis</name>
    <dbReference type="NCBI Taxonomy" id="3073100"/>
    <lineage>
        <taxon>Bacteria</taxon>
        <taxon>Fusobacteriati</taxon>
        <taxon>Fusobacteriota</taxon>
        <taxon>Fusobacteriia</taxon>
        <taxon>Fusobacteriales</taxon>
        <taxon>Fusobacteriaceae</taxon>
        <taxon>Cetobacterium</taxon>
    </lineage>
</organism>
<evidence type="ECO:0000256" key="5">
    <source>
        <dbReference type="SAM" id="Phobius"/>
    </source>
</evidence>
<reference evidence="7" key="1">
    <citation type="submission" date="2023-07" db="EMBL/GenBank/DDBJ databases">
        <authorList>
            <person name="Colorado M.A."/>
            <person name="Villamil L.M."/>
            <person name="Melo J.F."/>
            <person name="Rodriguez J.A."/>
            <person name="Ruiz R.Y."/>
        </authorList>
    </citation>
    <scope>NUCLEOTIDE SEQUENCE [LARGE SCALE GENOMIC DNA]</scope>
    <source>
        <strain evidence="7">C33</strain>
    </source>
</reference>
<dbReference type="PANTHER" id="PTHR30249:SF0">
    <property type="entry name" value="PLASTIDAL GLYCOLATE_GLYCERATE TRANSLOCATOR 1, CHLOROPLASTIC"/>
    <property type="match status" value="1"/>
</dbReference>